<dbReference type="FunFam" id="3.40.1050.10:FF:000001">
    <property type="entry name" value="Carbonic anhydrase"/>
    <property type="match status" value="1"/>
</dbReference>
<dbReference type="Gene3D" id="3.40.1050.10">
    <property type="entry name" value="Carbonic anhydrase"/>
    <property type="match status" value="1"/>
</dbReference>
<evidence type="ECO:0000256" key="8">
    <source>
        <dbReference type="ARBA" id="ARBA00048348"/>
    </source>
</evidence>
<feature type="binding site" evidence="9">
    <location>
        <position position="474"/>
    </location>
    <ligand>
        <name>Zn(2+)</name>
        <dbReference type="ChEBI" id="CHEBI:29105"/>
    </ligand>
</feature>
<protein>
    <recommendedName>
        <fullName evidence="3">Carbonic anhydrase</fullName>
        <ecNumber evidence="2">4.2.1.1</ecNumber>
    </recommendedName>
    <alternativeName>
        <fullName evidence="7">Carbonate dehydratase</fullName>
    </alternativeName>
</protein>
<dbReference type="SMART" id="SM00947">
    <property type="entry name" value="Pro_CA"/>
    <property type="match status" value="1"/>
</dbReference>
<dbReference type="PANTHER" id="PTHR11002:SF76">
    <property type="entry name" value="CARBONIC ANHYDRASE"/>
    <property type="match status" value="1"/>
</dbReference>
<dbReference type="EC" id="4.2.1.1" evidence="2"/>
<keyword evidence="4 9" id="KW-0479">Metal-binding</keyword>
<reference evidence="10" key="1">
    <citation type="submission" date="2021-06" db="EMBL/GenBank/DDBJ databases">
        <authorList>
            <person name="Kallberg Y."/>
            <person name="Tangrot J."/>
            <person name="Rosling A."/>
        </authorList>
    </citation>
    <scope>NUCLEOTIDE SEQUENCE</scope>
    <source>
        <strain evidence="10">87-6 pot B 2015</strain>
    </source>
</reference>
<name>A0A9N9HGG4_FUNMO</name>
<dbReference type="Proteomes" id="UP000789375">
    <property type="component" value="Unassembled WGS sequence"/>
</dbReference>
<comment type="cofactor">
    <cofactor evidence="9">
        <name>Zn(2+)</name>
        <dbReference type="ChEBI" id="CHEBI:29105"/>
    </cofactor>
    <text evidence="9">Binds 1 zinc ion per subunit.</text>
</comment>
<dbReference type="Pfam" id="PF00484">
    <property type="entry name" value="Pro_CA"/>
    <property type="match status" value="1"/>
</dbReference>
<dbReference type="CDD" id="cd00883">
    <property type="entry name" value="beta_CA_cladeA"/>
    <property type="match status" value="1"/>
</dbReference>
<keyword evidence="11" id="KW-1185">Reference proteome</keyword>
<feature type="non-terminal residue" evidence="10">
    <location>
        <position position="587"/>
    </location>
</feature>
<dbReference type="PROSITE" id="PS00704">
    <property type="entry name" value="PROK_CO2_ANHYDRASE_1"/>
    <property type="match status" value="1"/>
</dbReference>
<evidence type="ECO:0000313" key="11">
    <source>
        <dbReference type="Proteomes" id="UP000789375"/>
    </source>
</evidence>
<organism evidence="10 11">
    <name type="scientific">Funneliformis mosseae</name>
    <name type="common">Endomycorrhizal fungus</name>
    <name type="synonym">Glomus mosseae</name>
    <dbReference type="NCBI Taxonomy" id="27381"/>
    <lineage>
        <taxon>Eukaryota</taxon>
        <taxon>Fungi</taxon>
        <taxon>Fungi incertae sedis</taxon>
        <taxon>Mucoromycota</taxon>
        <taxon>Glomeromycotina</taxon>
        <taxon>Glomeromycetes</taxon>
        <taxon>Glomerales</taxon>
        <taxon>Glomeraceae</taxon>
        <taxon>Funneliformis</taxon>
    </lineage>
</organism>
<comment type="catalytic activity">
    <reaction evidence="8">
        <text>hydrogencarbonate + H(+) = CO2 + H2O</text>
        <dbReference type="Rhea" id="RHEA:10748"/>
        <dbReference type="ChEBI" id="CHEBI:15377"/>
        <dbReference type="ChEBI" id="CHEBI:15378"/>
        <dbReference type="ChEBI" id="CHEBI:16526"/>
        <dbReference type="ChEBI" id="CHEBI:17544"/>
        <dbReference type="EC" id="4.2.1.1"/>
    </reaction>
</comment>
<comment type="similarity">
    <text evidence="1">Belongs to the beta-class carbonic anhydrase family.</text>
</comment>
<sequence length="587" mass="67704">VITKIIKDFSARDLHSALLVNREWCRATVPTYWKAPFSFTMKRSTTALKVYESFLETAEKSTQQTVQKPVFDYPLFIKELNYTNLLACFETWERARKVEAILQMLTKYEIRLKTFIMDNTGANNERVYGLWTTPCYASMFSSLNYVEIHTPFPKNNVMKALAKNCTELSHLDINLHDTSVPRAEESINHLKELLSAQTRPLNLRLVFPNGSGRSLLETFQSRLESFKRLELVKWNFNGCDWEWLKRCSNLVEFAITSPPPQVSGILGTKKESYRLKISKNSKISTEHWHFDKNDEIPSKFYFHSDKPLMESQPPIITQPRVSRRTNDPKKLQYIRANVVRRMFKEFDYYSSEDEFNYSSSNYDYDYDDGYEESFENLQRLLDNNKAWAKSITETKPEFFTTTAKAQHPKIAWFGCSDSRVPAETVVQLGPGEIFVHRNIANQFNHADLNSLSVLQYAVDHLKVEHIIVCGHYGCGGVLAAMSNDQHGLVDHWLRNIKDVYKSNKSTIESSAPEKRSNLLVELNVKQQVYNIAATNIVQSAWAAGRKLEIHGWAYRLDNGILNDLKVDIKGEKDLSDQIYKVLPGSHA</sequence>
<dbReference type="InterPro" id="IPR015892">
    <property type="entry name" value="Carbonic_anhydrase_CS"/>
</dbReference>
<dbReference type="AlphaFoldDB" id="A0A9N9HGG4"/>
<evidence type="ECO:0000256" key="7">
    <source>
        <dbReference type="ARBA" id="ARBA00031969"/>
    </source>
</evidence>
<proteinExistence type="inferred from homology"/>
<dbReference type="InterPro" id="IPR036874">
    <property type="entry name" value="Carbonic_anhydrase_sf"/>
</dbReference>
<evidence type="ECO:0000256" key="3">
    <source>
        <dbReference type="ARBA" id="ARBA00014628"/>
    </source>
</evidence>
<dbReference type="InterPro" id="IPR001765">
    <property type="entry name" value="Carbonic_anhydrase"/>
</dbReference>
<gene>
    <name evidence="10" type="ORF">FMOSSE_LOCUS13058</name>
</gene>
<evidence type="ECO:0000256" key="9">
    <source>
        <dbReference type="PIRSR" id="PIRSR601765-1"/>
    </source>
</evidence>
<feature type="binding site" evidence="9">
    <location>
        <position position="417"/>
    </location>
    <ligand>
        <name>Zn(2+)</name>
        <dbReference type="ChEBI" id="CHEBI:29105"/>
    </ligand>
</feature>
<dbReference type="SUPFAM" id="SSF53056">
    <property type="entry name" value="beta-carbonic anhydrase, cab"/>
    <property type="match status" value="1"/>
</dbReference>
<evidence type="ECO:0000256" key="6">
    <source>
        <dbReference type="ARBA" id="ARBA00023239"/>
    </source>
</evidence>
<comment type="caution">
    <text evidence="10">The sequence shown here is derived from an EMBL/GenBank/DDBJ whole genome shotgun (WGS) entry which is preliminary data.</text>
</comment>
<dbReference type="EMBL" id="CAJVPP010007078">
    <property type="protein sequence ID" value="CAG8684380.1"/>
    <property type="molecule type" value="Genomic_DNA"/>
</dbReference>
<evidence type="ECO:0000256" key="2">
    <source>
        <dbReference type="ARBA" id="ARBA00012925"/>
    </source>
</evidence>
<evidence type="ECO:0000313" key="10">
    <source>
        <dbReference type="EMBL" id="CAG8684380.1"/>
    </source>
</evidence>
<dbReference type="GO" id="GO:0015976">
    <property type="term" value="P:carbon utilization"/>
    <property type="evidence" value="ECO:0007669"/>
    <property type="project" value="InterPro"/>
</dbReference>
<dbReference type="GO" id="GO:0004089">
    <property type="term" value="F:carbonate dehydratase activity"/>
    <property type="evidence" value="ECO:0007669"/>
    <property type="project" value="UniProtKB-EC"/>
</dbReference>
<dbReference type="GO" id="GO:0008270">
    <property type="term" value="F:zinc ion binding"/>
    <property type="evidence" value="ECO:0007669"/>
    <property type="project" value="InterPro"/>
</dbReference>
<keyword evidence="6" id="KW-0456">Lyase</keyword>
<keyword evidence="5 9" id="KW-0862">Zinc</keyword>
<dbReference type="PANTHER" id="PTHR11002">
    <property type="entry name" value="CARBONIC ANHYDRASE"/>
    <property type="match status" value="1"/>
</dbReference>
<evidence type="ECO:0000256" key="4">
    <source>
        <dbReference type="ARBA" id="ARBA00022723"/>
    </source>
</evidence>
<feature type="binding site" evidence="9">
    <location>
        <position position="415"/>
    </location>
    <ligand>
        <name>Zn(2+)</name>
        <dbReference type="ChEBI" id="CHEBI:29105"/>
    </ligand>
</feature>
<feature type="binding site" evidence="9">
    <location>
        <position position="471"/>
    </location>
    <ligand>
        <name>Zn(2+)</name>
        <dbReference type="ChEBI" id="CHEBI:29105"/>
    </ligand>
</feature>
<dbReference type="PROSITE" id="PS00705">
    <property type="entry name" value="PROK_CO2_ANHYDRASE_2"/>
    <property type="match status" value="1"/>
</dbReference>
<evidence type="ECO:0000256" key="1">
    <source>
        <dbReference type="ARBA" id="ARBA00006217"/>
    </source>
</evidence>
<evidence type="ECO:0000256" key="5">
    <source>
        <dbReference type="ARBA" id="ARBA00022833"/>
    </source>
</evidence>
<accession>A0A9N9HGG4</accession>